<proteinExistence type="predicted"/>
<protein>
    <submittedName>
        <fullName evidence="1">Uncharacterized protein</fullName>
    </submittedName>
</protein>
<organism evidence="1 2">
    <name type="scientific">Smittium mucronatum</name>
    <dbReference type="NCBI Taxonomy" id="133383"/>
    <lineage>
        <taxon>Eukaryota</taxon>
        <taxon>Fungi</taxon>
        <taxon>Fungi incertae sedis</taxon>
        <taxon>Zoopagomycota</taxon>
        <taxon>Kickxellomycotina</taxon>
        <taxon>Harpellomycetes</taxon>
        <taxon>Harpellales</taxon>
        <taxon>Legeriomycetaceae</taxon>
        <taxon>Smittium</taxon>
    </lineage>
</organism>
<dbReference type="AlphaFoldDB" id="A0A1R0H6D9"/>
<dbReference type="EMBL" id="LSSL01000421">
    <property type="protein sequence ID" value="OLY84654.1"/>
    <property type="molecule type" value="Genomic_DNA"/>
</dbReference>
<evidence type="ECO:0000313" key="1">
    <source>
        <dbReference type="EMBL" id="OLY84654.1"/>
    </source>
</evidence>
<accession>A0A1R0H6D9</accession>
<name>A0A1R0H6D9_9FUNG</name>
<evidence type="ECO:0000313" key="2">
    <source>
        <dbReference type="Proteomes" id="UP000187455"/>
    </source>
</evidence>
<dbReference type="STRING" id="133383.A0A1R0H6D9"/>
<keyword evidence="2" id="KW-1185">Reference proteome</keyword>
<comment type="caution">
    <text evidence="1">The sequence shown here is derived from an EMBL/GenBank/DDBJ whole genome shotgun (WGS) entry which is preliminary data.</text>
</comment>
<reference evidence="1 2" key="1">
    <citation type="journal article" date="2016" name="Mol. Biol. Evol.">
        <title>Genome-Wide Survey of Gut Fungi (Harpellales) Reveals the First Horizontally Transferred Ubiquitin Gene from a Mosquito Host.</title>
        <authorList>
            <person name="Wang Y."/>
            <person name="White M.M."/>
            <person name="Kvist S."/>
            <person name="Moncalvo J.M."/>
        </authorList>
    </citation>
    <scope>NUCLEOTIDE SEQUENCE [LARGE SCALE GENOMIC DNA]</scope>
    <source>
        <strain evidence="1 2">ALG-7-W6</strain>
    </source>
</reference>
<gene>
    <name evidence="1" type="ORF">AYI68_g1178</name>
</gene>
<dbReference type="OrthoDB" id="5404651at2759"/>
<dbReference type="Proteomes" id="UP000187455">
    <property type="component" value="Unassembled WGS sequence"/>
</dbReference>
<sequence length="68" mass="7791">MHNYSFLKTGTTGPMLGLVTNIKTSGPPLDLFPISDQVSFRYWLGRHNLNRHQLRSIDTDSFLKVDLE</sequence>